<organism evidence="1 2">
    <name type="scientific">Papaver atlanticum</name>
    <dbReference type="NCBI Taxonomy" id="357466"/>
    <lineage>
        <taxon>Eukaryota</taxon>
        <taxon>Viridiplantae</taxon>
        <taxon>Streptophyta</taxon>
        <taxon>Embryophyta</taxon>
        <taxon>Tracheophyta</taxon>
        <taxon>Spermatophyta</taxon>
        <taxon>Magnoliopsida</taxon>
        <taxon>Ranunculales</taxon>
        <taxon>Papaveraceae</taxon>
        <taxon>Papaveroideae</taxon>
        <taxon>Papaver</taxon>
    </lineage>
</organism>
<name>A0AAD4SNX1_9MAGN</name>
<comment type="caution">
    <text evidence="1">The sequence shown here is derived from an EMBL/GenBank/DDBJ whole genome shotgun (WGS) entry which is preliminary data.</text>
</comment>
<proteinExistence type="predicted"/>
<gene>
    <name evidence="1" type="ORF">MKW98_010856</name>
</gene>
<protein>
    <submittedName>
        <fullName evidence="1">Uncharacterized protein</fullName>
    </submittedName>
</protein>
<sequence length="70" mass="8039">MESHPCSEFNFKEKNCICTVQNYGLNSWNFTGQAIDLYAQAITTNLQKPSLSDRAQDNINLENFTVMDFQ</sequence>
<reference evidence="1" key="1">
    <citation type="submission" date="2022-04" db="EMBL/GenBank/DDBJ databases">
        <title>A functionally conserved STORR gene fusion in Papaver species that diverged 16.8 million years ago.</title>
        <authorList>
            <person name="Catania T."/>
        </authorList>
    </citation>
    <scope>NUCLEOTIDE SEQUENCE</scope>
    <source>
        <strain evidence="1">S-188037</strain>
    </source>
</reference>
<dbReference type="EMBL" id="JAJJMB010009426">
    <property type="protein sequence ID" value="KAI3914044.1"/>
    <property type="molecule type" value="Genomic_DNA"/>
</dbReference>
<dbReference type="AlphaFoldDB" id="A0AAD4SNX1"/>
<keyword evidence="2" id="KW-1185">Reference proteome</keyword>
<dbReference type="Proteomes" id="UP001202328">
    <property type="component" value="Unassembled WGS sequence"/>
</dbReference>
<evidence type="ECO:0000313" key="1">
    <source>
        <dbReference type="EMBL" id="KAI3914044.1"/>
    </source>
</evidence>
<accession>A0AAD4SNX1</accession>
<evidence type="ECO:0000313" key="2">
    <source>
        <dbReference type="Proteomes" id="UP001202328"/>
    </source>
</evidence>